<comment type="caution">
    <text evidence="1">The sequence shown here is derived from an EMBL/GenBank/DDBJ whole genome shotgun (WGS) entry which is preliminary data.</text>
</comment>
<keyword evidence="2" id="KW-1185">Reference proteome</keyword>
<dbReference type="GeneID" id="39981090"/>
<dbReference type="RefSeq" id="XP_028887818.1">
    <property type="nucleotide sequence ID" value="XM_029021310.1"/>
</dbReference>
<dbReference type="EMBL" id="NBCO01000001">
    <property type="protein sequence ID" value="ORC93752.1"/>
    <property type="molecule type" value="Genomic_DNA"/>
</dbReference>
<accession>A0A1X0P9Z0</accession>
<reference evidence="1 2" key="1">
    <citation type="submission" date="2017-03" db="EMBL/GenBank/DDBJ databases">
        <title>An alternative strategy for trypanosome survival in the mammalian bloodstream revealed through genome and transcriptome analysis of the ubiquitous bovine parasite Trypanosoma (Megatrypanum) theileri.</title>
        <authorList>
            <person name="Kelly S."/>
            <person name="Ivens A."/>
            <person name="Mott A."/>
            <person name="O'Neill E."/>
            <person name="Emms D."/>
            <person name="Macleod O."/>
            <person name="Voorheis P."/>
            <person name="Matthews J."/>
            <person name="Matthews K."/>
            <person name="Carrington M."/>
        </authorList>
    </citation>
    <scope>NUCLEOTIDE SEQUENCE [LARGE SCALE GENOMIC DNA]</scope>
    <source>
        <strain evidence="1">Edinburgh</strain>
    </source>
</reference>
<dbReference type="VEuPathDB" id="TriTrypDB:TM35_000016290"/>
<dbReference type="Proteomes" id="UP000192257">
    <property type="component" value="Unassembled WGS sequence"/>
</dbReference>
<name>A0A1X0P9Z0_9TRYP</name>
<dbReference type="SUPFAM" id="SSF52047">
    <property type="entry name" value="RNI-like"/>
    <property type="match status" value="1"/>
</dbReference>
<proteinExistence type="predicted"/>
<sequence length="196" mass="21901">MSVSPLDDIVEISRRCESLRQSLANADDDFKTIPSKKYLYLCKVSGEKPNSTFLCFSEGTHGGNLDLHCSYLSQRALLPILLTLPLCPWLSHINLREERLTTTLIQLLCMSLQDLPRVRTIDVSGNPFGSYGVRTLLTLVMRNRSIVDCRVDGVQCVGALLRRLYMACERNKMETVESKEASLNSSDSSTVSSHTV</sequence>
<dbReference type="AlphaFoldDB" id="A0A1X0P9Z0"/>
<organism evidence="1 2">
    <name type="scientific">Trypanosoma theileri</name>
    <dbReference type="NCBI Taxonomy" id="67003"/>
    <lineage>
        <taxon>Eukaryota</taxon>
        <taxon>Discoba</taxon>
        <taxon>Euglenozoa</taxon>
        <taxon>Kinetoplastea</taxon>
        <taxon>Metakinetoplastina</taxon>
        <taxon>Trypanosomatida</taxon>
        <taxon>Trypanosomatidae</taxon>
        <taxon>Trypanosoma</taxon>
    </lineage>
</organism>
<dbReference type="InterPro" id="IPR032675">
    <property type="entry name" value="LRR_dom_sf"/>
</dbReference>
<evidence type="ECO:0000313" key="2">
    <source>
        <dbReference type="Proteomes" id="UP000192257"/>
    </source>
</evidence>
<protein>
    <submittedName>
        <fullName evidence="1">Uncharacterized protein</fullName>
    </submittedName>
</protein>
<gene>
    <name evidence="1" type="ORF">TM35_000016290</name>
</gene>
<dbReference type="OrthoDB" id="265236at2759"/>
<evidence type="ECO:0000313" key="1">
    <source>
        <dbReference type="EMBL" id="ORC93752.1"/>
    </source>
</evidence>
<dbReference type="Gene3D" id="3.80.10.10">
    <property type="entry name" value="Ribonuclease Inhibitor"/>
    <property type="match status" value="1"/>
</dbReference>